<dbReference type="PROSITE" id="PS51151">
    <property type="entry name" value="NAC_AB"/>
    <property type="match status" value="1"/>
</dbReference>
<protein>
    <recommendedName>
        <fullName evidence="2">NAC-A/B domain-containing protein</fullName>
    </recommendedName>
</protein>
<keyword evidence="4" id="KW-1185">Reference proteome</keyword>
<comment type="caution">
    <text evidence="3">The sequence shown here is derived from an EMBL/GenBank/DDBJ whole genome shotgun (WGS) entry which is preliminary data.</text>
</comment>
<gene>
    <name evidence="3" type="ORF">CYY_005845</name>
</gene>
<evidence type="ECO:0000256" key="1">
    <source>
        <dbReference type="SAM" id="MobiDB-lite"/>
    </source>
</evidence>
<evidence type="ECO:0000313" key="4">
    <source>
        <dbReference type="Proteomes" id="UP000695562"/>
    </source>
</evidence>
<organism evidence="3 4">
    <name type="scientific">Polysphondylium violaceum</name>
    <dbReference type="NCBI Taxonomy" id="133409"/>
    <lineage>
        <taxon>Eukaryota</taxon>
        <taxon>Amoebozoa</taxon>
        <taxon>Evosea</taxon>
        <taxon>Eumycetozoa</taxon>
        <taxon>Dictyostelia</taxon>
        <taxon>Dictyosteliales</taxon>
        <taxon>Dictyosteliaceae</taxon>
        <taxon>Polysphondylium</taxon>
    </lineage>
</organism>
<dbReference type="Gene3D" id="2.20.70.30">
    <property type="entry name" value="Nascent polypeptide-associated complex domain"/>
    <property type="match status" value="1"/>
</dbReference>
<dbReference type="PANTHER" id="PTHR21713">
    <property type="entry name" value="NASCENT POLYPEPTIDE ASSOCIATED COMPLEX ALPHA SUBUNIT-RELATED"/>
    <property type="match status" value="1"/>
</dbReference>
<proteinExistence type="predicted"/>
<dbReference type="InterPro" id="IPR016641">
    <property type="entry name" value="EGD2/NACA0like"/>
</dbReference>
<accession>A0A8J4PVF4</accession>
<dbReference type="InterPro" id="IPR002715">
    <property type="entry name" value="Nas_poly-pep-assoc_cplx_dom"/>
</dbReference>
<dbReference type="OrthoDB" id="3169036at2759"/>
<dbReference type="CDD" id="cd22054">
    <property type="entry name" value="NAC_NACA"/>
    <property type="match status" value="1"/>
</dbReference>
<feature type="region of interest" description="Disordered" evidence="1">
    <location>
        <begin position="1"/>
        <end position="33"/>
    </location>
</feature>
<dbReference type="SMART" id="SM01407">
    <property type="entry name" value="NAC"/>
    <property type="match status" value="1"/>
</dbReference>
<dbReference type="InterPro" id="IPR038187">
    <property type="entry name" value="NAC_A/B_dom_sf"/>
</dbReference>
<name>A0A8J4PVF4_9MYCE</name>
<feature type="domain" description="NAC-A/B" evidence="2">
    <location>
        <begin position="25"/>
        <end position="92"/>
    </location>
</feature>
<feature type="compositionally biased region" description="Low complexity" evidence="1">
    <location>
        <begin position="12"/>
        <end position="21"/>
    </location>
</feature>
<evidence type="ECO:0000259" key="2">
    <source>
        <dbReference type="PROSITE" id="PS51151"/>
    </source>
</evidence>
<evidence type="ECO:0000313" key="3">
    <source>
        <dbReference type="EMBL" id="KAF2072834.1"/>
    </source>
</evidence>
<reference evidence="3" key="1">
    <citation type="submission" date="2020-01" db="EMBL/GenBank/DDBJ databases">
        <title>Development of genomics and gene disruption for Polysphondylium violaceum indicates a role for the polyketide synthase stlB in stalk morphogenesis.</title>
        <authorList>
            <person name="Narita B."/>
            <person name="Kawabe Y."/>
            <person name="Kin K."/>
            <person name="Saito T."/>
            <person name="Gibbs R."/>
            <person name="Kuspa A."/>
            <person name="Muzny D."/>
            <person name="Queller D."/>
            <person name="Richards S."/>
            <person name="Strassman J."/>
            <person name="Sucgang R."/>
            <person name="Worley K."/>
            <person name="Schaap P."/>
        </authorList>
    </citation>
    <scope>NUCLEOTIDE SEQUENCE</scope>
    <source>
        <strain evidence="3">QSvi11</strain>
    </source>
</reference>
<dbReference type="EMBL" id="AJWJ01000244">
    <property type="protein sequence ID" value="KAF2072834.1"/>
    <property type="molecule type" value="Genomic_DNA"/>
</dbReference>
<dbReference type="Proteomes" id="UP000695562">
    <property type="component" value="Unassembled WGS sequence"/>
</dbReference>
<sequence length="167" mass="17989">MATIEEVPEVPTPQEETAAPADKATRNDKKSRQAMAKLGFAPVPEIFRATLKQNNILIVVSNTEAYKNAAPAGQETYAIFGETTFEDQSTQRATKAAKNLEETAKFEAPVEEVTPAVAEDDENVDLQGLDPKEVEIVMKETKASKAKAVAALKKTGDIVSAVLELSV</sequence>
<dbReference type="GO" id="GO:0005854">
    <property type="term" value="C:nascent polypeptide-associated complex"/>
    <property type="evidence" value="ECO:0007669"/>
    <property type="project" value="InterPro"/>
</dbReference>
<dbReference type="AlphaFoldDB" id="A0A8J4PVF4"/>
<dbReference type="Pfam" id="PF01849">
    <property type="entry name" value="NAC"/>
    <property type="match status" value="1"/>
</dbReference>
<dbReference type="Gene3D" id="1.10.8.10">
    <property type="entry name" value="DNA helicase RuvA subunit, C-terminal domain"/>
    <property type="match status" value="1"/>
</dbReference>